<dbReference type="KEGG" id="arf:AR1Y2_0346"/>
<dbReference type="OrthoDB" id="9791535at2"/>
<evidence type="ECO:0000313" key="1">
    <source>
        <dbReference type="EMBL" id="QCP33800.1"/>
    </source>
</evidence>
<gene>
    <name evidence="1" type="ORF">AR1Y2_0346</name>
</gene>
<sequence length="159" mass="18067">MNIDLTSSQYAQKAMDLFKEGYNCSQSVFLAFQDLYDMDRKTALRLSSSFGGGMGRLREVCGSVSGMFLAAGILYGYDSPTDRQAKTEHYRHIQELARSFEDVNGSIVCRELLGLEQKKETYVPEERTKDYYKKRPCAQIVGCAAYIMEDYIKSHPILP</sequence>
<dbReference type="RefSeq" id="WP_137327426.1">
    <property type="nucleotide sequence ID" value="NZ_CP040058.1"/>
</dbReference>
<dbReference type="Proteomes" id="UP000298653">
    <property type="component" value="Chromosome"/>
</dbReference>
<keyword evidence="2" id="KW-1185">Reference proteome</keyword>
<dbReference type="Pfam" id="PF09719">
    <property type="entry name" value="C_GCAxxG_C_C"/>
    <property type="match status" value="1"/>
</dbReference>
<organism evidence="1 2">
    <name type="scientific">Anaerostipes rhamnosivorans</name>
    <dbReference type="NCBI Taxonomy" id="1229621"/>
    <lineage>
        <taxon>Bacteria</taxon>
        <taxon>Bacillati</taxon>
        <taxon>Bacillota</taxon>
        <taxon>Clostridia</taxon>
        <taxon>Lachnospirales</taxon>
        <taxon>Lachnospiraceae</taxon>
        <taxon>Anaerostipes</taxon>
    </lineage>
</organism>
<reference evidence="1 2" key="1">
    <citation type="submission" date="2019-05" db="EMBL/GenBank/DDBJ databases">
        <title>Complete genome sequencing of Anaerostipes rhamnosivorans.</title>
        <authorList>
            <person name="Bui T.P.N."/>
            <person name="de Vos W.M."/>
        </authorList>
    </citation>
    <scope>NUCLEOTIDE SEQUENCE [LARGE SCALE GENOMIC DNA]</scope>
    <source>
        <strain evidence="1 2">1y2</strain>
    </source>
</reference>
<dbReference type="AlphaFoldDB" id="A0A4V1EFU5"/>
<name>A0A4V1EFU5_9FIRM</name>
<proteinExistence type="predicted"/>
<protein>
    <submittedName>
        <fullName evidence="1">C_GCAxxG_C_C family protein</fullName>
    </submittedName>
</protein>
<dbReference type="InterPro" id="IPR010181">
    <property type="entry name" value="CGCAxxGCC_motif"/>
</dbReference>
<evidence type="ECO:0000313" key="2">
    <source>
        <dbReference type="Proteomes" id="UP000298653"/>
    </source>
</evidence>
<dbReference type="EMBL" id="CP040058">
    <property type="protein sequence ID" value="QCP33800.1"/>
    <property type="molecule type" value="Genomic_DNA"/>
</dbReference>
<accession>A0A4V1EFU5</accession>
<dbReference type="NCBIfam" id="TIGR01909">
    <property type="entry name" value="C_GCAxxG_C_C"/>
    <property type="match status" value="1"/>
</dbReference>